<protein>
    <recommendedName>
        <fullName evidence="3">DUF1834 family protein</fullName>
    </recommendedName>
</protein>
<gene>
    <name evidence="1" type="ORF">C7M51_01961</name>
</gene>
<reference evidence="1 2" key="1">
    <citation type="submission" date="2018-03" db="EMBL/GenBank/DDBJ databases">
        <title>Pantoea intestinalis SRCM103226 isolated form the mealworm.</title>
        <authorList>
            <person name="Jeong D.-Y."/>
            <person name="Kim J.W."/>
        </authorList>
    </citation>
    <scope>NUCLEOTIDE SEQUENCE [LARGE SCALE GENOMIC DNA]</scope>
    <source>
        <strain evidence="1 2">SRCM103226</strain>
    </source>
</reference>
<dbReference type="InterPro" id="IPR014972">
    <property type="entry name" value="Phage_Mu_Gp37"/>
</dbReference>
<sequence length="180" mass="20079">MIGETETALLARVREVFGATLRQVDTHPGTWSDIDIRRILMSPPAVYLAWLGCGEGRTRREVESRWVFYVAAELLNGREADRLGVYQIVERLVSSVNGRSFGPSTGLALTKAQNLYTDAQGSQGVALYGLYFSARTPLPDDTDTSSLDDFERHWQTWCLPDGTPEFAAHINVNERENNDG</sequence>
<dbReference type="EMBL" id="CP028271">
    <property type="protein sequence ID" value="QHM71670.1"/>
    <property type="molecule type" value="Genomic_DNA"/>
</dbReference>
<evidence type="ECO:0008006" key="3">
    <source>
        <dbReference type="Google" id="ProtNLM"/>
    </source>
</evidence>
<name>A0A6P1PYI0_9GAMM</name>
<organism evidence="1 2">
    <name type="scientific">Mixta intestinalis</name>
    <dbReference type="NCBI Taxonomy" id="1615494"/>
    <lineage>
        <taxon>Bacteria</taxon>
        <taxon>Pseudomonadati</taxon>
        <taxon>Pseudomonadota</taxon>
        <taxon>Gammaproteobacteria</taxon>
        <taxon>Enterobacterales</taxon>
        <taxon>Erwiniaceae</taxon>
        <taxon>Mixta</taxon>
    </lineage>
</organism>
<evidence type="ECO:0000313" key="2">
    <source>
        <dbReference type="Proteomes" id="UP000464053"/>
    </source>
</evidence>
<dbReference type="Proteomes" id="UP000464053">
    <property type="component" value="Chromosome"/>
</dbReference>
<dbReference type="OrthoDB" id="6160520at2"/>
<keyword evidence="2" id="KW-1185">Reference proteome</keyword>
<evidence type="ECO:0000313" key="1">
    <source>
        <dbReference type="EMBL" id="QHM71670.1"/>
    </source>
</evidence>
<dbReference type="Pfam" id="PF08873">
    <property type="entry name" value="Phage_Mu_Gp37"/>
    <property type="match status" value="1"/>
</dbReference>
<accession>A0A6P1PYI0</accession>
<proteinExistence type="predicted"/>
<dbReference type="AlphaFoldDB" id="A0A6P1PYI0"/>
<dbReference type="KEGG" id="mint:C7M51_01961"/>
<dbReference type="RefSeq" id="WP_160621620.1">
    <property type="nucleotide sequence ID" value="NZ_CP028271.1"/>
</dbReference>